<dbReference type="SUPFAM" id="SSF57256">
    <property type="entry name" value="Elafin-like"/>
    <property type="match status" value="2"/>
</dbReference>
<dbReference type="PRINTS" id="PR00003">
    <property type="entry name" value="4DISULPHCORE"/>
</dbReference>
<feature type="domain" description="WAP" evidence="3">
    <location>
        <begin position="27"/>
        <end position="72"/>
    </location>
</feature>
<dbReference type="InterPro" id="IPR050514">
    <property type="entry name" value="WAP_four-disulfide_core"/>
</dbReference>
<feature type="signal peptide" evidence="2">
    <location>
        <begin position="1"/>
        <end position="24"/>
    </location>
</feature>
<dbReference type="SMART" id="SM00217">
    <property type="entry name" value="WAP"/>
    <property type="match status" value="2"/>
</dbReference>
<dbReference type="GO" id="GO:0045087">
    <property type="term" value="P:innate immune response"/>
    <property type="evidence" value="ECO:0007669"/>
    <property type="project" value="TreeGrafter"/>
</dbReference>
<gene>
    <name evidence="5" type="primary">LOC102374752</name>
</gene>
<evidence type="ECO:0000259" key="3">
    <source>
        <dbReference type="PROSITE" id="PS51390"/>
    </source>
</evidence>
<dbReference type="Proteomes" id="UP000189705">
    <property type="component" value="Unplaced"/>
</dbReference>
<evidence type="ECO:0000313" key="5">
    <source>
        <dbReference type="RefSeq" id="XP_025067948.1"/>
    </source>
</evidence>
<dbReference type="CDD" id="cd00199">
    <property type="entry name" value="WAP"/>
    <property type="match status" value="2"/>
</dbReference>
<protein>
    <submittedName>
        <fullName evidence="5">WAP four-disulfide core domain protein 5-like</fullName>
    </submittedName>
</protein>
<dbReference type="PROSITE" id="PS51390">
    <property type="entry name" value="WAP"/>
    <property type="match status" value="2"/>
</dbReference>
<dbReference type="InterPro" id="IPR008197">
    <property type="entry name" value="WAP_dom"/>
</dbReference>
<dbReference type="InParanoid" id="A0A3Q0HBV9"/>
<reference evidence="5" key="1">
    <citation type="submission" date="2025-08" db="UniProtKB">
        <authorList>
            <consortium name="RefSeq"/>
        </authorList>
    </citation>
    <scope>IDENTIFICATION</scope>
</reference>
<proteinExistence type="predicted"/>
<feature type="chain" id="PRO_5017995474" evidence="2">
    <location>
        <begin position="25"/>
        <end position="222"/>
    </location>
</feature>
<dbReference type="GO" id="GO:0019731">
    <property type="term" value="P:antibacterial humoral response"/>
    <property type="evidence" value="ECO:0007669"/>
    <property type="project" value="TreeGrafter"/>
</dbReference>
<dbReference type="GO" id="GO:0004867">
    <property type="term" value="F:serine-type endopeptidase inhibitor activity"/>
    <property type="evidence" value="ECO:0007669"/>
    <property type="project" value="TreeGrafter"/>
</dbReference>
<accession>A0A3Q0HBV9</accession>
<organism evidence="4 5">
    <name type="scientific">Alligator sinensis</name>
    <name type="common">Chinese alligator</name>
    <dbReference type="NCBI Taxonomy" id="38654"/>
    <lineage>
        <taxon>Eukaryota</taxon>
        <taxon>Metazoa</taxon>
        <taxon>Chordata</taxon>
        <taxon>Craniata</taxon>
        <taxon>Vertebrata</taxon>
        <taxon>Euteleostomi</taxon>
        <taxon>Archelosauria</taxon>
        <taxon>Archosauria</taxon>
        <taxon>Crocodylia</taxon>
        <taxon>Alligatoridae</taxon>
        <taxon>Alligatorinae</taxon>
        <taxon>Alligator</taxon>
    </lineage>
</organism>
<feature type="region of interest" description="Disordered" evidence="1">
    <location>
        <begin position="135"/>
        <end position="167"/>
    </location>
</feature>
<evidence type="ECO:0000256" key="1">
    <source>
        <dbReference type="SAM" id="MobiDB-lite"/>
    </source>
</evidence>
<dbReference type="GeneID" id="102374752"/>
<dbReference type="RefSeq" id="XP_025067948.1">
    <property type="nucleotide sequence ID" value="XM_025212163.1"/>
</dbReference>
<dbReference type="GO" id="GO:0005615">
    <property type="term" value="C:extracellular space"/>
    <property type="evidence" value="ECO:0007669"/>
    <property type="project" value="TreeGrafter"/>
</dbReference>
<dbReference type="Pfam" id="PF00095">
    <property type="entry name" value="WAP"/>
    <property type="match status" value="2"/>
</dbReference>
<dbReference type="PANTHER" id="PTHR19441:SF97">
    <property type="entry name" value="WAP FOUR-DISULFIDE CORE DOMAIN PROTEIN 3"/>
    <property type="match status" value="1"/>
</dbReference>
<keyword evidence="2" id="KW-0732">Signal</keyword>
<keyword evidence="4" id="KW-1185">Reference proteome</keyword>
<dbReference type="FunFam" id="4.10.75.10:FF:000001">
    <property type="entry name" value="Anosmin 1"/>
    <property type="match status" value="1"/>
</dbReference>
<dbReference type="InterPro" id="IPR036645">
    <property type="entry name" value="Elafin-like_sf"/>
</dbReference>
<dbReference type="Gene3D" id="4.10.75.10">
    <property type="entry name" value="Elafin-like"/>
    <property type="match status" value="2"/>
</dbReference>
<feature type="region of interest" description="Disordered" evidence="1">
    <location>
        <begin position="192"/>
        <end position="222"/>
    </location>
</feature>
<evidence type="ECO:0000313" key="4">
    <source>
        <dbReference type="Proteomes" id="UP000189705"/>
    </source>
</evidence>
<dbReference type="PANTHER" id="PTHR19441">
    <property type="entry name" value="WHEY ACDIC PROTEIN WAP"/>
    <property type="match status" value="1"/>
</dbReference>
<dbReference type="AlphaFoldDB" id="A0A3Q0HBV9"/>
<evidence type="ECO:0000256" key="2">
    <source>
        <dbReference type="SAM" id="SignalP"/>
    </source>
</evidence>
<dbReference type="KEGG" id="asn:102374752"/>
<feature type="domain" description="WAP" evidence="3">
    <location>
        <begin position="73"/>
        <end position="120"/>
    </location>
</feature>
<sequence>MQRGSLFLLVGILALWAALQPASGQVPLERPGKCPTPTGAGTCVEECGGDHQCPQGKKCCSNGCGHVCMPGIQAVKPGKCPPDYIRCIRAEEDQCRRDEECRGQQKCCYNACARRCVEPVPGTGAAVAWAAGSGQSREPSPWLQARGTAPVPSRPQPGLSCGGAVPGQSPRSLPGGLCAWGWAGLGVAEVGQRGRPDTETSCCRRPAAGPGQVPSTPAGWEL</sequence>
<name>A0A3Q0HBV9_ALLSI</name>